<sequence>MARIVVLKSAQADFNELRSDFKARHTAAAHAQFIAAFRQLFADLKTFPDSGTPVEAAREVGMDVRQRLCEDIRVVYHHDRAHDIVYIRMFLPTKRDFLAHLTARILRPDC</sequence>
<evidence type="ECO:0000313" key="3">
    <source>
        <dbReference type="Proteomes" id="UP000662821"/>
    </source>
</evidence>
<dbReference type="InterPro" id="IPR007712">
    <property type="entry name" value="RelE/ParE_toxin"/>
</dbReference>
<protein>
    <submittedName>
        <fullName evidence="2">Type II toxin-antitoxin system RelE/ParE family toxin</fullName>
    </submittedName>
</protein>
<evidence type="ECO:0000313" key="2">
    <source>
        <dbReference type="EMBL" id="QSX94350.1"/>
    </source>
</evidence>
<dbReference type="Proteomes" id="UP000662821">
    <property type="component" value="Chromosome"/>
</dbReference>
<dbReference type="InterPro" id="IPR035093">
    <property type="entry name" value="RelE/ParE_toxin_dom_sf"/>
</dbReference>
<proteinExistence type="predicted"/>
<organism evidence="2 3">
    <name type="scientific">Janthinobacterium lividum</name>
    <dbReference type="NCBI Taxonomy" id="29581"/>
    <lineage>
        <taxon>Bacteria</taxon>
        <taxon>Pseudomonadati</taxon>
        <taxon>Pseudomonadota</taxon>
        <taxon>Betaproteobacteria</taxon>
        <taxon>Burkholderiales</taxon>
        <taxon>Oxalobacteraceae</taxon>
        <taxon>Janthinobacterium</taxon>
    </lineage>
</organism>
<accession>A0AAJ4MNV5</accession>
<dbReference type="Gene3D" id="3.30.2310.20">
    <property type="entry name" value="RelE-like"/>
    <property type="match status" value="1"/>
</dbReference>
<evidence type="ECO:0000256" key="1">
    <source>
        <dbReference type="ARBA" id="ARBA00022649"/>
    </source>
</evidence>
<reference evidence="2 3" key="1">
    <citation type="submission" date="2021-03" db="EMBL/GenBank/DDBJ databases">
        <title>Draft genome sequence of Janthinobacterium sp. strain PLB02 isolated from infected primmorphs (Lubomirskia baicalensis).</title>
        <authorList>
            <person name="Chernogor L.I."/>
            <person name="Belikov S.I."/>
            <person name="Petrushin I.S."/>
        </authorList>
    </citation>
    <scope>NUCLEOTIDE SEQUENCE [LARGE SCALE GENOMIC DNA]</scope>
    <source>
        <strain evidence="2 3">PLB02</strain>
    </source>
</reference>
<name>A0AAJ4MNV5_9BURK</name>
<dbReference type="Pfam" id="PF05016">
    <property type="entry name" value="ParE_toxin"/>
    <property type="match status" value="1"/>
</dbReference>
<dbReference type="AlphaFoldDB" id="A0AAJ4MNV5"/>
<gene>
    <name evidence="2" type="ORF">J3P46_16555</name>
</gene>
<keyword evidence="1" id="KW-1277">Toxin-antitoxin system</keyword>
<dbReference type="RefSeq" id="WP_151095531.1">
    <property type="nucleotide sequence ID" value="NZ_CP071520.1"/>
</dbReference>
<dbReference type="EMBL" id="CP071520">
    <property type="protein sequence ID" value="QSX94350.1"/>
    <property type="molecule type" value="Genomic_DNA"/>
</dbReference>